<keyword evidence="2 3" id="KW-0802">TPR repeat</keyword>
<dbReference type="PANTHER" id="PTHR45586:SF1">
    <property type="entry name" value="LIPOPOLYSACCHARIDE ASSEMBLY PROTEIN B"/>
    <property type="match status" value="1"/>
</dbReference>
<reference evidence="5 6" key="1">
    <citation type="submission" date="2023-08" db="EMBL/GenBank/DDBJ databases">
        <authorList>
            <person name="Roldan D.M."/>
            <person name="Menes R.J."/>
        </authorList>
    </citation>
    <scope>NUCLEOTIDE SEQUENCE [LARGE SCALE GENOMIC DNA]</scope>
    <source>
        <strain evidence="5 6">CCM 2812</strain>
    </source>
</reference>
<dbReference type="Proteomes" id="UP001235760">
    <property type="component" value="Unassembled WGS sequence"/>
</dbReference>
<evidence type="ECO:0000313" key="6">
    <source>
        <dbReference type="Proteomes" id="UP001235760"/>
    </source>
</evidence>
<feature type="compositionally biased region" description="Pro residues" evidence="4">
    <location>
        <begin position="8"/>
        <end position="19"/>
    </location>
</feature>
<evidence type="ECO:0000313" key="5">
    <source>
        <dbReference type="EMBL" id="MDP4299690.1"/>
    </source>
</evidence>
<dbReference type="Gene3D" id="3.40.50.2000">
    <property type="entry name" value="Glycogen Phosphorylase B"/>
    <property type="match status" value="1"/>
</dbReference>
<dbReference type="Pfam" id="PF14559">
    <property type="entry name" value="TPR_19"/>
    <property type="match status" value="1"/>
</dbReference>
<dbReference type="Gene3D" id="3.40.50.11380">
    <property type="match status" value="1"/>
</dbReference>
<dbReference type="SMART" id="SM00028">
    <property type="entry name" value="TPR"/>
    <property type="match status" value="6"/>
</dbReference>
<dbReference type="EMBL" id="JAUZEE010000001">
    <property type="protein sequence ID" value="MDP4299690.1"/>
    <property type="molecule type" value="Genomic_DNA"/>
</dbReference>
<dbReference type="RefSeq" id="WP_305748222.1">
    <property type="nucleotide sequence ID" value="NZ_JAUZEE010000001.1"/>
</dbReference>
<accession>A0ABT9FZN4</accession>
<keyword evidence="6" id="KW-1185">Reference proteome</keyword>
<evidence type="ECO:0000256" key="4">
    <source>
        <dbReference type="SAM" id="MobiDB-lite"/>
    </source>
</evidence>
<dbReference type="InterPro" id="IPR011990">
    <property type="entry name" value="TPR-like_helical_dom_sf"/>
</dbReference>
<dbReference type="PANTHER" id="PTHR45586">
    <property type="entry name" value="TPR REPEAT-CONTAINING PROTEIN PA4667"/>
    <property type="match status" value="1"/>
</dbReference>
<dbReference type="PROSITE" id="PS50005">
    <property type="entry name" value="TPR"/>
    <property type="match status" value="1"/>
</dbReference>
<feature type="repeat" description="TPR" evidence="3">
    <location>
        <begin position="368"/>
        <end position="401"/>
    </location>
</feature>
<dbReference type="InterPro" id="IPR019734">
    <property type="entry name" value="TPR_rpt"/>
</dbReference>
<evidence type="ECO:0000256" key="1">
    <source>
        <dbReference type="ARBA" id="ARBA00022737"/>
    </source>
</evidence>
<feature type="region of interest" description="Disordered" evidence="4">
    <location>
        <begin position="985"/>
        <end position="1004"/>
    </location>
</feature>
<dbReference type="Gene3D" id="1.25.40.10">
    <property type="entry name" value="Tetratricopeptide repeat domain"/>
    <property type="match status" value="1"/>
</dbReference>
<feature type="region of interest" description="Disordered" evidence="4">
    <location>
        <begin position="1"/>
        <end position="20"/>
    </location>
</feature>
<evidence type="ECO:0008006" key="7">
    <source>
        <dbReference type="Google" id="ProtNLM"/>
    </source>
</evidence>
<proteinExistence type="predicted"/>
<organism evidence="5 6">
    <name type="scientific">Leptothrix discophora</name>
    <dbReference type="NCBI Taxonomy" id="89"/>
    <lineage>
        <taxon>Bacteria</taxon>
        <taxon>Pseudomonadati</taxon>
        <taxon>Pseudomonadota</taxon>
        <taxon>Betaproteobacteria</taxon>
        <taxon>Burkholderiales</taxon>
        <taxon>Sphaerotilaceae</taxon>
        <taxon>Leptothrix</taxon>
    </lineage>
</organism>
<protein>
    <recommendedName>
        <fullName evidence="7">Tetratricopeptide repeat protein</fullName>
    </recommendedName>
</protein>
<feature type="compositionally biased region" description="Basic and acidic residues" evidence="4">
    <location>
        <begin position="992"/>
        <end position="1004"/>
    </location>
</feature>
<sequence length="1004" mass="106734">MSSSTRQPNPPSPAAPWPWPRWSGADLAPQRALLVLAGADPSSSLACADACATLAGRGIRVLLRLPSSQADWLSRVWGVWAVWPMAPGDDPDALPDPAGAPPDLIDAVDAWIPLADLPSMLQPPAEGPWPRLHLGAVLVTSLFAEADAQGQPDRADALWIGSCLDDGPSGAPAMDLLDGLAGPLQICTWHWRDPVVDLDAPARARRLGRWPDLGAPDTDRLLLARRMATLDLLLTDQPEAATLAWSLGKPVWWLPGDAAKAPPAALGPLPQVSVQDLPGALAAWAPSRRHALRKLAPDDALAGVVEAITACQQGALDAARAHAIQLLISHPQRPDAWRLLGLIGQTTGMPAWAARCHARVTALAPAWPDGWKSLGLLQLELGQPDAALDSLERALALAPQDAAVRGPLAHLHEHRDGVERAITLYRDGLGHQPGDTAWQLALAALLIRIGEPEGALSYLDACARQLPEDDAGHQRALRLSAQAHADRGDTDAAAACLRRCLEHHADDARAAADLAALYRKRGQIPRAREVLLQSLAAAEARAGDAGEAATTWTDADRARRDLEAWMLLRLSDPARAPDDDCATACATLLAGAGPDACPDTALWCALGPLLDGPTLAGLRPSVRPVVMPTPERRALGSRRPRLAYVGSPAALARHQDRLRSLLARHDRSRLEVLIWHWSAPQDDGRVETPAGLDAEDLGAGSDAELARQILSLEPDALVDLDGDAWQARPGLWSRLPAGLRRAVFDRWKDPEMAASADVPGSAWPLALACAGPPDALQAGSALRPRWRERLDLPALAPVLACLAPLEAMSTADLDRLFALLRACAPAHLWLAPVDTAAREGLATRARAAGIEPSRLHAVEPARHAHALRHGGLMAADLYLQLAPDWHDGVLPDPLAQALAAAVPVLARGGRADPSGRVAALMRAADALEGLHEDVETWQQAALGLLRQPRELLGARQKGITRHRSAALFQAAAVVARLEASLLARPPGTAGSRAHELRRPHAETT</sequence>
<evidence type="ECO:0000256" key="2">
    <source>
        <dbReference type="ARBA" id="ARBA00022803"/>
    </source>
</evidence>
<evidence type="ECO:0000256" key="3">
    <source>
        <dbReference type="PROSITE-ProRule" id="PRU00339"/>
    </source>
</evidence>
<dbReference type="InterPro" id="IPR051012">
    <property type="entry name" value="CellSynth/LPSAsmb/PSIAsmb"/>
</dbReference>
<name>A0ABT9FZN4_LEPDI</name>
<comment type="caution">
    <text evidence="5">The sequence shown here is derived from an EMBL/GenBank/DDBJ whole genome shotgun (WGS) entry which is preliminary data.</text>
</comment>
<keyword evidence="1" id="KW-0677">Repeat</keyword>
<gene>
    <name evidence="5" type="ORF">Q8X39_03510</name>
</gene>
<dbReference type="SUPFAM" id="SSF48452">
    <property type="entry name" value="TPR-like"/>
    <property type="match status" value="2"/>
</dbReference>